<dbReference type="InterPro" id="IPR002509">
    <property type="entry name" value="NODB_dom"/>
</dbReference>
<dbReference type="Proteomes" id="UP001526426">
    <property type="component" value="Unassembled WGS sequence"/>
</dbReference>
<evidence type="ECO:0000313" key="3">
    <source>
        <dbReference type="Proteomes" id="UP001526426"/>
    </source>
</evidence>
<gene>
    <name evidence="2" type="primary">puuE</name>
    <name evidence="2" type="ORF">K4A83_03045</name>
</gene>
<dbReference type="Gene3D" id="3.20.20.370">
    <property type="entry name" value="Glycoside hydrolase/deacetylase"/>
    <property type="match status" value="1"/>
</dbReference>
<dbReference type="InterPro" id="IPR017625">
    <property type="entry name" value="PuuE"/>
</dbReference>
<dbReference type="SUPFAM" id="SSF88713">
    <property type="entry name" value="Glycoside hydrolase/deacetylase"/>
    <property type="match status" value="1"/>
</dbReference>
<organism evidence="2 3">
    <name type="scientific">Spirulina subsalsa FACHB-351</name>
    <dbReference type="NCBI Taxonomy" id="234711"/>
    <lineage>
        <taxon>Bacteria</taxon>
        <taxon>Bacillati</taxon>
        <taxon>Cyanobacteriota</taxon>
        <taxon>Cyanophyceae</taxon>
        <taxon>Spirulinales</taxon>
        <taxon>Spirulinaceae</taxon>
        <taxon>Spirulina</taxon>
    </lineage>
</organism>
<name>A0ABT3L1B0_9CYAN</name>
<dbReference type="InterPro" id="IPR011330">
    <property type="entry name" value="Glyco_hydro/deAcase_b/a-brl"/>
</dbReference>
<dbReference type="RefSeq" id="WP_265262921.1">
    <property type="nucleotide sequence ID" value="NZ_JAIHOM010000010.1"/>
</dbReference>
<comment type="caution">
    <text evidence="2">The sequence shown here is derived from an EMBL/GenBank/DDBJ whole genome shotgun (WGS) entry which is preliminary data.</text>
</comment>
<dbReference type="CDD" id="cd10977">
    <property type="entry name" value="CE4_PuuE_SpCDA1"/>
    <property type="match status" value="1"/>
</dbReference>
<accession>A0ABT3L1B0</accession>
<dbReference type="PROSITE" id="PS51677">
    <property type="entry name" value="NODB"/>
    <property type="match status" value="1"/>
</dbReference>
<keyword evidence="3" id="KW-1185">Reference proteome</keyword>
<dbReference type="EMBL" id="JAIHOM010000010">
    <property type="protein sequence ID" value="MCW6035250.1"/>
    <property type="molecule type" value="Genomic_DNA"/>
</dbReference>
<protein>
    <submittedName>
        <fullName evidence="2">Allantoinase PuuE</fullName>
    </submittedName>
</protein>
<proteinExistence type="predicted"/>
<reference evidence="2 3" key="1">
    <citation type="submission" date="2021-08" db="EMBL/GenBank/DDBJ databases">
        <title>Draft genome sequence of Spirulina subsalsa with high tolerance to salinity and hype-accumulation of phycocyanin.</title>
        <authorList>
            <person name="Pei H."/>
            <person name="Jiang L."/>
        </authorList>
    </citation>
    <scope>NUCLEOTIDE SEQUENCE [LARGE SCALE GENOMIC DNA]</scope>
    <source>
        <strain evidence="2 3">FACHB-351</strain>
    </source>
</reference>
<dbReference type="NCBIfam" id="TIGR03212">
    <property type="entry name" value="uraD_N-term-dom"/>
    <property type="match status" value="1"/>
</dbReference>
<sequence>MTHSAPYPRDLIGYGRTPPHAQWPGDARIAVQFVINYEEGGENCILHGDPASEAFLSESIGAAPLLGVRNMNMESMFEYGSRAGFWRLYRLFTGRGVPVTVYGVAMALERNPEAVAAMLEADWEIASHGYRWIEYQYFGEEQEREHIHHAIAIHTKMTGNRPLGWYTGRISPNTRRLVVEAGGFLYDSDSYADDLPYWVLDYGKPHLVIPYTLDNNDMRFASYQGFNSGDQFFTYLRDAFDTLYEEGATQPKMMSIGLHCRLVGRPGRTAALTRFLDYIQQRERVWLCRRLDIAHHWHQVHYPASPSE</sequence>
<evidence type="ECO:0000259" key="1">
    <source>
        <dbReference type="PROSITE" id="PS51677"/>
    </source>
</evidence>
<evidence type="ECO:0000313" key="2">
    <source>
        <dbReference type="EMBL" id="MCW6035250.1"/>
    </source>
</evidence>
<dbReference type="Pfam" id="PF01522">
    <property type="entry name" value="Polysacc_deac_1"/>
    <property type="match status" value="1"/>
</dbReference>
<dbReference type="PANTHER" id="PTHR43123:SF1">
    <property type="entry name" value="POLYSACCHARIDE DEACETYLASE-RELATED"/>
    <property type="match status" value="1"/>
</dbReference>
<dbReference type="PANTHER" id="PTHR43123">
    <property type="entry name" value="POLYSACCHARIDE DEACETYLASE-RELATED"/>
    <property type="match status" value="1"/>
</dbReference>
<feature type="domain" description="NodB homology" evidence="1">
    <location>
        <begin position="71"/>
        <end position="288"/>
    </location>
</feature>